<dbReference type="InterPro" id="IPR003856">
    <property type="entry name" value="LPS_length_determ_N"/>
</dbReference>
<sequence length="516" mass="56167">MDLKFYLSLFLRRLHWCLLCLVAGSATGLTLAMVLPPTYSANATLVVESEQIPSDLAETTVRTEVTEALQIIRERILTRSRLIEMANRLGIYDAMDPELRRYMSADEVVIDLRERITIASSGGPATRREPAQATILRVGFEAASAQLAATVANEIVTMILQENVALRTAVASQTLEFFKAEVDRLDRELVAQGAEILAFRETHLDALPDSLDFRRGQQSAAQERLAQVERAAAALQDRRDGLEALRERAGEMPMPQSEDPAVLRLAELRQDRARALAVLSPQNPRLKLLDSQIAMLEQELQPAGAEAGGPLSMFEMQLADIDAQMGHLDSQRAQAREEIDRLQATIEATPGNAIRLEAMQRDHAALRARYDQALASRARAETGDTIEALAKGQRISVVEPAVPPDEPDSPNRPVVAAAGILGGLALGIGAVLLLEMTSAAVRRPEDLVARLGITPFATLPYIRTRAQARRRQAALAALFAGALVGLPAGLWWVHTEITPLDLLLDRAVGQLALAAA</sequence>
<dbReference type="PANTHER" id="PTHR32309">
    <property type="entry name" value="TYROSINE-PROTEIN KINASE"/>
    <property type="match status" value="1"/>
</dbReference>
<dbReference type="InterPro" id="IPR050445">
    <property type="entry name" value="Bact_polysacc_biosynth/exp"/>
</dbReference>
<evidence type="ECO:0000256" key="7">
    <source>
        <dbReference type="SAM" id="Phobius"/>
    </source>
</evidence>
<dbReference type="STRING" id="521013.SAMN04488567_3554"/>
<evidence type="ECO:0000313" key="9">
    <source>
        <dbReference type="EMBL" id="SDF17083.1"/>
    </source>
</evidence>
<dbReference type="PANTHER" id="PTHR32309:SF31">
    <property type="entry name" value="CAPSULAR EXOPOLYSACCHARIDE FAMILY"/>
    <property type="match status" value="1"/>
</dbReference>
<evidence type="ECO:0000313" key="10">
    <source>
        <dbReference type="Proteomes" id="UP000198922"/>
    </source>
</evidence>
<keyword evidence="6" id="KW-0175">Coiled coil</keyword>
<keyword evidence="4 7" id="KW-1133">Transmembrane helix</keyword>
<evidence type="ECO:0000256" key="2">
    <source>
        <dbReference type="ARBA" id="ARBA00022475"/>
    </source>
</evidence>
<accession>A0A1G7IWQ1</accession>
<feature type="transmembrane region" description="Helical" evidence="7">
    <location>
        <begin position="414"/>
        <end position="434"/>
    </location>
</feature>
<feature type="domain" description="Polysaccharide chain length determinant N-terminal" evidence="8">
    <location>
        <begin position="1"/>
        <end position="78"/>
    </location>
</feature>
<dbReference type="Pfam" id="PF02706">
    <property type="entry name" value="Wzz"/>
    <property type="match status" value="1"/>
</dbReference>
<dbReference type="EMBL" id="FNAT01000008">
    <property type="protein sequence ID" value="SDF17083.1"/>
    <property type="molecule type" value="Genomic_DNA"/>
</dbReference>
<evidence type="ECO:0000256" key="3">
    <source>
        <dbReference type="ARBA" id="ARBA00022692"/>
    </source>
</evidence>
<feature type="coiled-coil region" evidence="6">
    <location>
        <begin position="325"/>
        <end position="376"/>
    </location>
</feature>
<keyword evidence="10" id="KW-1185">Reference proteome</keyword>
<dbReference type="GO" id="GO:0005886">
    <property type="term" value="C:plasma membrane"/>
    <property type="evidence" value="ECO:0007669"/>
    <property type="project" value="UniProtKB-SubCell"/>
</dbReference>
<feature type="transmembrane region" description="Helical" evidence="7">
    <location>
        <begin position="473"/>
        <end position="493"/>
    </location>
</feature>
<dbReference type="Proteomes" id="UP000198922">
    <property type="component" value="Unassembled WGS sequence"/>
</dbReference>
<reference evidence="10" key="1">
    <citation type="submission" date="2016-10" db="EMBL/GenBank/DDBJ databases">
        <authorList>
            <person name="Varghese N."/>
            <person name="Submissions S."/>
        </authorList>
    </citation>
    <scope>NUCLEOTIDE SEQUENCE [LARGE SCALE GENOMIC DNA]</scope>
    <source>
        <strain evidence="10">DSM 21424</strain>
    </source>
</reference>
<gene>
    <name evidence="9" type="ORF">SAMN04488567_3554</name>
</gene>
<evidence type="ECO:0000256" key="1">
    <source>
        <dbReference type="ARBA" id="ARBA00004651"/>
    </source>
</evidence>
<name>A0A1G7IWQ1_9RHOB</name>
<organism evidence="9 10">
    <name type="scientific">Limimaricola pyoseonensis</name>
    <dbReference type="NCBI Taxonomy" id="521013"/>
    <lineage>
        <taxon>Bacteria</taxon>
        <taxon>Pseudomonadati</taxon>
        <taxon>Pseudomonadota</taxon>
        <taxon>Alphaproteobacteria</taxon>
        <taxon>Rhodobacterales</taxon>
        <taxon>Paracoccaceae</taxon>
        <taxon>Limimaricola</taxon>
    </lineage>
</organism>
<protein>
    <submittedName>
        <fullName evidence="9">Uncharacterized protein involved in exopolysaccharide biosynthesis</fullName>
    </submittedName>
</protein>
<dbReference type="AlphaFoldDB" id="A0A1G7IWQ1"/>
<evidence type="ECO:0000259" key="8">
    <source>
        <dbReference type="Pfam" id="PF02706"/>
    </source>
</evidence>
<proteinExistence type="predicted"/>
<evidence type="ECO:0000256" key="4">
    <source>
        <dbReference type="ARBA" id="ARBA00022989"/>
    </source>
</evidence>
<feature type="coiled-coil region" evidence="6">
    <location>
        <begin position="218"/>
        <end position="245"/>
    </location>
</feature>
<evidence type="ECO:0000256" key="6">
    <source>
        <dbReference type="SAM" id="Coils"/>
    </source>
</evidence>
<dbReference type="RefSeq" id="WP_090114188.1">
    <property type="nucleotide sequence ID" value="NZ_FNAT01000008.1"/>
</dbReference>
<keyword evidence="3 7" id="KW-0812">Transmembrane</keyword>
<comment type="subcellular location">
    <subcellularLocation>
        <location evidence="1">Cell membrane</location>
        <topology evidence="1">Multi-pass membrane protein</topology>
    </subcellularLocation>
</comment>
<dbReference type="OrthoDB" id="8114194at2"/>
<keyword evidence="5 7" id="KW-0472">Membrane</keyword>
<evidence type="ECO:0000256" key="5">
    <source>
        <dbReference type="ARBA" id="ARBA00023136"/>
    </source>
</evidence>
<keyword evidence="2" id="KW-1003">Cell membrane</keyword>